<dbReference type="GO" id="GO:0006542">
    <property type="term" value="P:glutamine biosynthetic process"/>
    <property type="evidence" value="ECO:0007669"/>
    <property type="project" value="InterPro"/>
</dbReference>
<dbReference type="PANTHER" id="PTHR43785:SF3">
    <property type="entry name" value="GS CATALYTIC DOMAIN-CONTAINING PROTEIN"/>
    <property type="match status" value="1"/>
</dbReference>
<reference evidence="7" key="1">
    <citation type="submission" date="2020-05" db="EMBL/GenBank/DDBJ databases">
        <title>Sulfur intermediates as new biogeochemical hubs in an aquatic model microbial ecosystem.</title>
        <authorList>
            <person name="Vigneron A."/>
        </authorList>
    </citation>
    <scope>NUCLEOTIDE SEQUENCE</scope>
    <source>
        <strain evidence="7">Bin.250</strain>
    </source>
</reference>
<dbReference type="GO" id="GO:0004356">
    <property type="term" value="F:glutamine synthetase activity"/>
    <property type="evidence" value="ECO:0007669"/>
    <property type="project" value="InterPro"/>
</dbReference>
<evidence type="ECO:0000259" key="6">
    <source>
        <dbReference type="PROSITE" id="PS51987"/>
    </source>
</evidence>
<dbReference type="InterPro" id="IPR014746">
    <property type="entry name" value="Gln_synth/guanido_kin_cat_dom"/>
</dbReference>
<keyword evidence="2" id="KW-0436">Ligase</keyword>
<accession>A0A972VVQ0</accession>
<proteinExistence type="inferred from homology"/>
<organism evidence="7 8">
    <name type="scientific">SAR86 cluster bacterium</name>
    <dbReference type="NCBI Taxonomy" id="2030880"/>
    <lineage>
        <taxon>Bacteria</taxon>
        <taxon>Pseudomonadati</taxon>
        <taxon>Pseudomonadota</taxon>
        <taxon>Gammaproteobacteria</taxon>
        <taxon>SAR86 cluster</taxon>
    </lineage>
</organism>
<protein>
    <submittedName>
        <fullName evidence="7">Glutamine synthetase</fullName>
    </submittedName>
</protein>
<evidence type="ECO:0000256" key="5">
    <source>
        <dbReference type="RuleBase" id="RU000384"/>
    </source>
</evidence>
<evidence type="ECO:0000313" key="7">
    <source>
        <dbReference type="EMBL" id="NQV64431.1"/>
    </source>
</evidence>
<dbReference type="PROSITE" id="PS51987">
    <property type="entry name" value="GS_CATALYTIC"/>
    <property type="match status" value="1"/>
</dbReference>
<name>A0A972VVQ0_9GAMM</name>
<evidence type="ECO:0000256" key="2">
    <source>
        <dbReference type="ARBA" id="ARBA00022598"/>
    </source>
</evidence>
<dbReference type="InterPro" id="IPR008146">
    <property type="entry name" value="Gln_synth_cat_dom"/>
</dbReference>
<evidence type="ECO:0000256" key="3">
    <source>
        <dbReference type="ARBA" id="ARBA00022842"/>
    </source>
</evidence>
<evidence type="ECO:0000256" key="4">
    <source>
        <dbReference type="PROSITE-ProRule" id="PRU01331"/>
    </source>
</evidence>
<dbReference type="PANTHER" id="PTHR43785">
    <property type="entry name" value="GAMMA-GLUTAMYLPUTRESCINE SYNTHETASE"/>
    <property type="match status" value="1"/>
</dbReference>
<dbReference type="SUPFAM" id="SSF55931">
    <property type="entry name" value="Glutamine synthetase/guanido kinase"/>
    <property type="match status" value="1"/>
</dbReference>
<dbReference type="InterPro" id="IPR027303">
    <property type="entry name" value="Gln_synth_gly_rich_site"/>
</dbReference>
<dbReference type="AlphaFoldDB" id="A0A972VVQ0"/>
<dbReference type="SMART" id="SM01230">
    <property type="entry name" value="Gln-synt_C"/>
    <property type="match status" value="1"/>
</dbReference>
<dbReference type="SUPFAM" id="SSF54368">
    <property type="entry name" value="Glutamine synthetase, N-terminal domain"/>
    <property type="match status" value="1"/>
</dbReference>
<dbReference type="Gene3D" id="3.10.20.70">
    <property type="entry name" value="Glutamine synthetase, N-terminal domain"/>
    <property type="match status" value="1"/>
</dbReference>
<dbReference type="EMBL" id="JABMOJ010000129">
    <property type="protein sequence ID" value="NQV64431.1"/>
    <property type="molecule type" value="Genomic_DNA"/>
</dbReference>
<sequence>MSALPDPISAHVELLFSDMNGVPRGKVIDGATLKPGYRPHMGLSVLFQTITGEYADILDRLNPKDEDMLLEPDWSTYRATPWKEDDHSQVICRSLSKNGQPTTVDSRNILIEVLNQYAQVGWFPIVAPEVEFYLVQPVQDPRNALVPATGQDGRLESGGESFSIDALDKFEDFFATLRQSCAKANIQLEGLIHEMGPGQIELNVGHGDALDKADQLFLLKRAVKACALKCGMTATFMAKPIEEAAGSGLHIHTSMNDAEGNNVFALQDGQATAMLKHYIAGLQYYLPRAFALFSPTINSYKRFVPDLSAPVNLEWGYDNRTTGFRIPYDTDENGRVENRIAGADANPYLFTAAT</sequence>
<evidence type="ECO:0000313" key="8">
    <source>
        <dbReference type="Proteomes" id="UP000754644"/>
    </source>
</evidence>
<comment type="caution">
    <text evidence="7">The sequence shown here is derived from an EMBL/GenBank/DDBJ whole genome shotgun (WGS) entry which is preliminary data.</text>
</comment>
<dbReference type="PROSITE" id="PS00181">
    <property type="entry name" value="GLNA_ATP"/>
    <property type="match status" value="1"/>
</dbReference>
<dbReference type="Proteomes" id="UP000754644">
    <property type="component" value="Unassembled WGS sequence"/>
</dbReference>
<dbReference type="Pfam" id="PF00120">
    <property type="entry name" value="Gln-synt_C"/>
    <property type="match status" value="1"/>
</dbReference>
<feature type="non-terminal residue" evidence="7">
    <location>
        <position position="354"/>
    </location>
</feature>
<dbReference type="InterPro" id="IPR036651">
    <property type="entry name" value="Gln_synt_N_sf"/>
</dbReference>
<comment type="similarity">
    <text evidence="4 5">Belongs to the glutamine synthetase family.</text>
</comment>
<gene>
    <name evidence="7" type="ORF">HQ497_03605</name>
</gene>
<feature type="domain" description="GS catalytic" evidence="6">
    <location>
        <begin position="106"/>
        <end position="354"/>
    </location>
</feature>
<dbReference type="GO" id="GO:0006598">
    <property type="term" value="P:polyamine catabolic process"/>
    <property type="evidence" value="ECO:0007669"/>
    <property type="project" value="TreeGrafter"/>
</dbReference>
<dbReference type="Gene3D" id="3.30.590.10">
    <property type="entry name" value="Glutamine synthetase/guanido kinase, catalytic domain"/>
    <property type="match status" value="1"/>
</dbReference>
<comment type="cofactor">
    <cofactor evidence="1">
        <name>Mg(2+)</name>
        <dbReference type="ChEBI" id="CHEBI:18420"/>
    </cofactor>
</comment>
<evidence type="ECO:0000256" key="1">
    <source>
        <dbReference type="ARBA" id="ARBA00001946"/>
    </source>
</evidence>
<keyword evidence="3" id="KW-0460">Magnesium</keyword>